<dbReference type="GO" id="GO:0005525">
    <property type="term" value="F:GTP binding"/>
    <property type="evidence" value="ECO:0007669"/>
    <property type="project" value="UniProtKB-KW"/>
</dbReference>
<keyword evidence="2" id="KW-0813">Transport</keyword>
<feature type="compositionally biased region" description="Polar residues" evidence="18">
    <location>
        <begin position="444"/>
        <end position="459"/>
    </location>
</feature>
<protein>
    <submittedName>
        <fullName evidence="20">Protein translocase, putative</fullName>
    </submittedName>
</protein>
<keyword evidence="10" id="KW-0460">Magnesium</keyword>
<dbReference type="NCBIfam" id="TIGR00993">
    <property type="entry name" value="3a0901s04IAP86"/>
    <property type="match status" value="1"/>
</dbReference>
<comment type="cofactor">
    <cofactor evidence="1">
        <name>Mg(2+)</name>
        <dbReference type="ChEBI" id="CHEBI:18420"/>
    </cofactor>
</comment>
<dbReference type="STRING" id="3988.B9SQL1"/>
<dbReference type="Pfam" id="PF04548">
    <property type="entry name" value="AIG1"/>
    <property type="match status" value="1"/>
</dbReference>
<keyword evidence="9" id="KW-1002">Plastid outer membrane</keyword>
<comment type="function">
    <text evidence="17">GTPase involved in protein precursor import into chloroplasts. Seems to recognize chloroplast-destined precursor proteins and regulate their presentation to the translocation channel through GTP hydrolysis. Probably specialized in the import of nuclear encoded non-photosynthetic preproteins from the cytoplasm to the chloroplast.</text>
</comment>
<keyword evidence="6" id="KW-0479">Metal-binding</keyword>
<dbReference type="Gene3D" id="3.40.50.300">
    <property type="entry name" value="P-loop containing nucleotide triphosphate hydrolases"/>
    <property type="match status" value="1"/>
</dbReference>
<feature type="compositionally biased region" description="Acidic residues" evidence="18">
    <location>
        <begin position="802"/>
        <end position="827"/>
    </location>
</feature>
<dbReference type="FunCoup" id="B9SQL1">
    <property type="interactions" value="2061"/>
</dbReference>
<dbReference type="CDD" id="cd01853">
    <property type="entry name" value="Toc34_like"/>
    <property type="match status" value="1"/>
</dbReference>
<evidence type="ECO:0000256" key="16">
    <source>
        <dbReference type="ARBA" id="ARBA00023775"/>
    </source>
</evidence>
<evidence type="ECO:0000313" key="20">
    <source>
        <dbReference type="EMBL" id="EEF34118.1"/>
    </source>
</evidence>
<dbReference type="InterPro" id="IPR005690">
    <property type="entry name" value="Toc86_159"/>
</dbReference>
<evidence type="ECO:0000256" key="11">
    <source>
        <dbReference type="ARBA" id="ARBA00022927"/>
    </source>
</evidence>
<gene>
    <name evidence="20" type="ORF">RCOM_0739500</name>
</gene>
<evidence type="ECO:0000256" key="18">
    <source>
        <dbReference type="SAM" id="MobiDB-lite"/>
    </source>
</evidence>
<dbReference type="GO" id="GO:0045037">
    <property type="term" value="P:protein import into chloroplast stroma"/>
    <property type="evidence" value="ECO:0000318"/>
    <property type="project" value="GO_Central"/>
</dbReference>
<evidence type="ECO:0000256" key="1">
    <source>
        <dbReference type="ARBA" id="ARBA00001946"/>
    </source>
</evidence>
<evidence type="ECO:0000256" key="2">
    <source>
        <dbReference type="ARBA" id="ARBA00022448"/>
    </source>
</evidence>
<keyword evidence="14" id="KW-0472">Membrane</keyword>
<comment type="similarity">
    <text evidence="16">Belongs to the TRAFAC class TrmE-Era-EngA-EngB-Septin-like GTPase superfamily. AIG1/Toc34/Toc159-like paraseptin GTPase family. TOC159 subfamily.</text>
</comment>
<dbReference type="KEGG" id="rcu:8265340"/>
<feature type="region of interest" description="Disordered" evidence="18">
    <location>
        <begin position="444"/>
        <end position="470"/>
    </location>
</feature>
<dbReference type="Pfam" id="PF11886">
    <property type="entry name" value="TOC159_MAD"/>
    <property type="match status" value="1"/>
</dbReference>
<evidence type="ECO:0000256" key="12">
    <source>
        <dbReference type="ARBA" id="ARBA00022989"/>
    </source>
</evidence>
<dbReference type="FunFam" id="3.40.50.300:FF:000413">
    <property type="entry name" value="Translocase of chloroplast 120, chloroplastic"/>
    <property type="match status" value="1"/>
</dbReference>
<proteinExistence type="inferred from homology"/>
<sequence>MENGVERVGGPGLGEETIVETQFVGDNNEVEERVAVGFDRLKDIEDEVFEEAIDSNEQLQEEAKFESEHSVETISDSVSKLVDENLNMGTEVETFEEAIDVDVPIAESGNPEELAAVVGEEEVKDLVGGDSVDKIDEGGTSKEVGSDGLNGEREVSEIGGDGGIEVLNDSVEVDFSHAVESSREIMPGDGKEEELKEADSFSEYQQTREPVVVSVELQEDRGVGVNDNLPKIDTECQSEKSGELEVVTPVLDYVNGVHESEQWTNNSKCLDIEPQDDSNRDVKNASVLADSGHQGETHELNASSAALHTEEATAVPEIPIAVPETLNSHSENFVNDSSEERTTCEANLRAEDNKISEPQHADEVNGVGKDSVVIEGPKKEAEKDRGQKPNTQKNGQGEILTSAEDASSSVKSTGPAPPPARPAGLGRAAPLLEPAPRSVLQQQRVNGTMSHVQSQQVEDPTNGEGDENDETREKLQMIRVKFLRLAHRLGQTPHNVVVAQVLYRLGLAEQLRGRNGGRVGAFSFDRASAMAEQLEAAGQEPLDFSCTIMVLGKTGVGKSATINSIFDEVKFGTDAFQLGTKKVQDVVGTVQGIKVRVIDTPGLLPSGSDQRQNEKILHSVKRFIKKTPPDIVLYLDRLDMQSRDFGDMPLLRTITEIFGPSIWFNAIVVLTHAASAPPDGPNGTASSYDMFVTQRSHVVQQAIRQAAGDMRLMNPVSLVENHSACRTNRAGQRVLPNGQVWKPHLLLLSFASKILAEANALLKLQDSPPGMPSATRSRAPPLPFLLSSLLQSRPQLKLPEEQFGDGDGLDDDLEESSDSEDDSDYEDLPPFKSLTKAQVAKLTRAQRKAYFDELEYREKLFMKKQLKEEKRRRKMMKKMAAAAKDLPSDYNENLEDETGGAASVPVPMPDLALPASFDSDNPTHRYRYLDTSNQWLVRPVLETHGWDHDVGYEGINVERLFVVKDKIPLSFSGQVTKDKKDANVQMEVASSIKHGEGKSTSLGFDMQTVGKDLAYTLRSETRFCNFRKNKATAGLSITLLGDALSAGLKVEDKLIANKRFRMVVSGGAMTGRGDIAYGGSLEAQLRDKDYPLGRSLSTLGLSVMDWHGDLAVGCNIQSQVPIGRSTNLIARGNLNNRGAGQISVRVNSSEQLQIALVGLLPLLKKLFSHPQQVQY</sequence>
<dbReference type="InterPro" id="IPR024283">
    <property type="entry name" value="TOC159_MAD"/>
</dbReference>
<keyword evidence="3" id="KW-0150">Chloroplast</keyword>
<evidence type="ECO:0000256" key="7">
    <source>
        <dbReference type="ARBA" id="ARBA00022741"/>
    </source>
</evidence>
<organism evidence="20 21">
    <name type="scientific">Ricinus communis</name>
    <name type="common">Castor bean</name>
    <dbReference type="NCBI Taxonomy" id="3988"/>
    <lineage>
        <taxon>Eukaryota</taxon>
        <taxon>Viridiplantae</taxon>
        <taxon>Streptophyta</taxon>
        <taxon>Embryophyta</taxon>
        <taxon>Tracheophyta</taxon>
        <taxon>Spermatophyta</taxon>
        <taxon>Magnoliopsida</taxon>
        <taxon>eudicotyledons</taxon>
        <taxon>Gunneridae</taxon>
        <taxon>Pentapetalae</taxon>
        <taxon>rosids</taxon>
        <taxon>fabids</taxon>
        <taxon>Malpighiales</taxon>
        <taxon>Euphorbiaceae</taxon>
        <taxon>Acalyphoideae</taxon>
        <taxon>Acalypheae</taxon>
        <taxon>Ricinus</taxon>
    </lineage>
</organism>
<dbReference type="OMA" id="QDNIPGR"/>
<dbReference type="PANTHER" id="PTHR10903">
    <property type="entry name" value="GTPASE, IMAP FAMILY MEMBER-RELATED"/>
    <property type="match status" value="1"/>
</dbReference>
<keyword evidence="21" id="KW-1185">Reference proteome</keyword>
<dbReference type="PANTHER" id="PTHR10903:SF135">
    <property type="entry name" value="TRANSLOCASE OF CHLOROPLAST 120, CHLOROPLASTIC-RELATED"/>
    <property type="match status" value="1"/>
</dbReference>
<feature type="region of interest" description="Disordered" evidence="18">
    <location>
        <begin position="130"/>
        <end position="152"/>
    </location>
</feature>
<keyword evidence="7" id="KW-0547">Nucleotide-binding</keyword>
<dbReference type="InParanoid" id="B9SQL1"/>
<feature type="domain" description="AIG1-type G" evidence="19">
    <location>
        <begin position="543"/>
        <end position="772"/>
    </location>
</feature>
<dbReference type="Proteomes" id="UP000008311">
    <property type="component" value="Unassembled WGS sequence"/>
</dbReference>
<dbReference type="AlphaFoldDB" id="B9SQL1"/>
<dbReference type="GO" id="GO:0046872">
    <property type="term" value="F:metal ion binding"/>
    <property type="evidence" value="ECO:0007669"/>
    <property type="project" value="UniProtKB-KW"/>
</dbReference>
<keyword evidence="12" id="KW-1133">Transmembrane helix</keyword>
<dbReference type="GO" id="GO:0003924">
    <property type="term" value="F:GTPase activity"/>
    <property type="evidence" value="ECO:0000318"/>
    <property type="project" value="GO_Central"/>
</dbReference>
<dbReference type="OrthoDB" id="8954335at2759"/>
<dbReference type="EMBL" id="EQ974087">
    <property type="protein sequence ID" value="EEF34118.1"/>
    <property type="molecule type" value="Genomic_DNA"/>
</dbReference>
<evidence type="ECO:0000256" key="17">
    <source>
        <dbReference type="ARBA" id="ARBA00045184"/>
    </source>
</evidence>
<dbReference type="InterPro" id="IPR027417">
    <property type="entry name" value="P-loop_NTPase"/>
</dbReference>
<dbReference type="InterPro" id="IPR045058">
    <property type="entry name" value="GIMA/IAN/Toc"/>
</dbReference>
<evidence type="ECO:0000256" key="13">
    <source>
        <dbReference type="ARBA" id="ARBA00023134"/>
    </source>
</evidence>
<dbReference type="GO" id="GO:0009707">
    <property type="term" value="C:chloroplast outer membrane"/>
    <property type="evidence" value="ECO:0000318"/>
    <property type="project" value="GO_Central"/>
</dbReference>
<evidence type="ECO:0000259" key="19">
    <source>
        <dbReference type="PROSITE" id="PS51720"/>
    </source>
</evidence>
<keyword evidence="11" id="KW-0653">Protein transport</keyword>
<evidence type="ECO:0000256" key="6">
    <source>
        <dbReference type="ARBA" id="ARBA00022723"/>
    </source>
</evidence>
<dbReference type="PROSITE" id="PS51720">
    <property type="entry name" value="G_AIG1"/>
    <property type="match status" value="1"/>
</dbReference>
<feature type="region of interest" description="Disordered" evidence="18">
    <location>
        <begin position="350"/>
        <end position="428"/>
    </location>
</feature>
<feature type="compositionally biased region" description="Basic and acidic residues" evidence="18">
    <location>
        <begin position="376"/>
        <end position="387"/>
    </location>
</feature>
<feature type="compositionally biased region" description="Basic and acidic residues" evidence="18">
    <location>
        <begin position="350"/>
        <end position="363"/>
    </location>
</feature>
<dbReference type="GO" id="GO:0045036">
    <property type="term" value="P:protein targeting to chloroplast"/>
    <property type="evidence" value="ECO:0000318"/>
    <property type="project" value="GO_Central"/>
</dbReference>
<feature type="region of interest" description="Disordered" evidence="18">
    <location>
        <begin position="187"/>
        <end position="207"/>
    </location>
</feature>
<feature type="compositionally biased region" description="Basic and acidic residues" evidence="18">
    <location>
        <begin position="189"/>
        <end position="199"/>
    </location>
</feature>
<keyword evidence="13" id="KW-0342">GTP-binding</keyword>
<keyword evidence="5" id="KW-0812">Transmembrane</keyword>
<accession>B9SQL1</accession>
<dbReference type="InterPro" id="IPR006703">
    <property type="entry name" value="G_AIG1"/>
</dbReference>
<evidence type="ECO:0000256" key="9">
    <source>
        <dbReference type="ARBA" id="ARBA00022805"/>
    </source>
</evidence>
<keyword evidence="8" id="KW-0378">Hydrolase</keyword>
<dbReference type="SUPFAM" id="SSF52540">
    <property type="entry name" value="P-loop containing nucleoside triphosphate hydrolases"/>
    <property type="match status" value="1"/>
</dbReference>
<evidence type="ECO:0000313" key="21">
    <source>
        <dbReference type="Proteomes" id="UP000008311"/>
    </source>
</evidence>
<name>B9SQL1_RICCO</name>
<evidence type="ECO:0000256" key="14">
    <source>
        <dbReference type="ARBA" id="ARBA00023136"/>
    </source>
</evidence>
<feature type="compositionally biased region" description="Basic and acidic residues" evidence="18">
    <location>
        <begin position="130"/>
        <end position="140"/>
    </location>
</feature>
<evidence type="ECO:0000256" key="8">
    <source>
        <dbReference type="ARBA" id="ARBA00022801"/>
    </source>
</evidence>
<dbReference type="eggNOG" id="ENOG502QR60">
    <property type="taxonomic scope" value="Eukaryota"/>
</dbReference>
<evidence type="ECO:0000256" key="4">
    <source>
        <dbReference type="ARBA" id="ARBA00022640"/>
    </source>
</evidence>
<evidence type="ECO:0000256" key="3">
    <source>
        <dbReference type="ARBA" id="ARBA00022528"/>
    </source>
</evidence>
<comment type="subcellular location">
    <subcellularLocation>
        <location evidence="15">Plastid</location>
        <location evidence="15">Chloroplast outer membrane</location>
        <topology evidence="15">Single-pass membrane protein</topology>
    </subcellularLocation>
</comment>
<evidence type="ECO:0000256" key="10">
    <source>
        <dbReference type="ARBA" id="ARBA00022842"/>
    </source>
</evidence>
<feature type="region of interest" description="Disordered" evidence="18">
    <location>
        <begin position="799"/>
        <end position="830"/>
    </location>
</feature>
<evidence type="ECO:0000256" key="15">
    <source>
        <dbReference type="ARBA" id="ARBA00023766"/>
    </source>
</evidence>
<keyword evidence="4" id="KW-0934">Plastid</keyword>
<reference evidence="21" key="1">
    <citation type="journal article" date="2010" name="Nat. Biotechnol.">
        <title>Draft genome sequence of the oilseed species Ricinus communis.</title>
        <authorList>
            <person name="Chan A.P."/>
            <person name="Crabtree J."/>
            <person name="Zhao Q."/>
            <person name="Lorenzi H."/>
            <person name="Orvis J."/>
            <person name="Puiu D."/>
            <person name="Melake-Berhan A."/>
            <person name="Jones K.M."/>
            <person name="Redman J."/>
            <person name="Chen G."/>
            <person name="Cahoon E.B."/>
            <person name="Gedil M."/>
            <person name="Stanke M."/>
            <person name="Haas B.J."/>
            <person name="Wortman J.R."/>
            <person name="Fraser-Liggett C.M."/>
            <person name="Ravel J."/>
            <person name="Rabinowicz P.D."/>
        </authorList>
    </citation>
    <scope>NUCLEOTIDE SEQUENCE [LARGE SCALE GENOMIC DNA]</scope>
    <source>
        <strain evidence="21">cv. Hale</strain>
    </source>
</reference>
<evidence type="ECO:0000256" key="5">
    <source>
        <dbReference type="ARBA" id="ARBA00022692"/>
    </source>
</evidence>